<evidence type="ECO:0000256" key="13">
    <source>
        <dbReference type="ARBA" id="ARBA00022685"/>
    </source>
</evidence>
<keyword evidence="8 32" id="KW-1170">Fusion of virus membrane with host endosomal membrane</keyword>
<dbReference type="GO" id="GO:1903908">
    <property type="term" value="P:positive regulation of plasma membrane raft polarization"/>
    <property type="evidence" value="ECO:0007669"/>
    <property type="project" value="UniProtKB-UniRule"/>
</dbReference>
<evidence type="ECO:0000256" key="7">
    <source>
        <dbReference type="ARBA" id="ARBA00022506"/>
    </source>
</evidence>
<feature type="disulfide bond" evidence="32">
    <location>
        <begin position="58"/>
        <end position="78"/>
    </location>
</feature>
<keyword evidence="22 32" id="KW-1133">Transmembrane helix</keyword>
<evidence type="ECO:0000256" key="27">
    <source>
        <dbReference type="ARBA" id="ARBA00023157"/>
    </source>
</evidence>
<keyword evidence="16 32" id="KW-0732">Signal</keyword>
<dbReference type="GO" id="GO:0019062">
    <property type="term" value="P:virion attachment to host cell"/>
    <property type="evidence" value="ECO:0007669"/>
    <property type="project" value="UniProtKB-UniRule"/>
</dbReference>
<comment type="function">
    <text evidence="32">Envelope glycoprotein gp160: Oligomerizes in the host endoplasmic reticulum into predominantly trimers. In a second time, gp160 transits in the host Golgi, where glycosylation is completed. The precursor is then proteolytically cleaved in the trans-Golgi and thereby activated by cellular furin or furin-like proteases to produce gp120 and gp41.</text>
</comment>
<dbReference type="SUPFAM" id="SSF58069">
    <property type="entry name" value="Virus ectodomain"/>
    <property type="match status" value="1"/>
</dbReference>
<evidence type="ECO:0000313" key="37">
    <source>
        <dbReference type="EMBL" id="QJQ90558.1"/>
    </source>
</evidence>
<keyword evidence="13 32" id="KW-0165">Cleavage on pair of basic residues</keyword>
<keyword evidence="26 32" id="KW-0564">Palmitate</keyword>
<evidence type="ECO:0000256" key="32">
    <source>
        <dbReference type="HAMAP-Rule" id="MF_04083"/>
    </source>
</evidence>
<feature type="transmembrane region" description="Helical" evidence="33">
    <location>
        <begin position="517"/>
        <end position="541"/>
    </location>
</feature>
<feature type="coiled-coil region" evidence="32">
    <location>
        <begin position="639"/>
        <end position="673"/>
    </location>
</feature>
<feature type="short sequence motif" description="YXXL motif; contains endocytosis signal" evidence="32">
    <location>
        <begin position="718"/>
        <end position="721"/>
    </location>
</feature>
<evidence type="ECO:0000256" key="26">
    <source>
        <dbReference type="ARBA" id="ARBA00023139"/>
    </source>
</evidence>
<comment type="domain">
    <text evidence="32">The membrane proximal external region (MPER) present in gp41 is a tryptophan-rich region recognized by the antibodies 2F5, Z13, and 4E10. MPER seems to play a role in fusion.</text>
</comment>
<keyword evidence="25 32" id="KW-0472">Membrane</keyword>
<evidence type="ECO:0000256" key="30">
    <source>
        <dbReference type="ARBA" id="ARBA00023288"/>
    </source>
</evidence>
<evidence type="ECO:0000256" key="22">
    <source>
        <dbReference type="ARBA" id="ARBA00022989"/>
    </source>
</evidence>
<dbReference type="GO" id="GO:0075512">
    <property type="term" value="P:clathrin-dependent endocytosis of virus by host cell"/>
    <property type="evidence" value="ECO:0007669"/>
    <property type="project" value="UniProtKB-UniRule"/>
</dbReference>
<dbReference type="GO" id="GO:0039654">
    <property type="term" value="P:fusion of virus membrane with host endosome membrane"/>
    <property type="evidence" value="ECO:0007669"/>
    <property type="project" value="UniProtKB-UniRule"/>
</dbReference>
<feature type="transmembrane region" description="Helical" evidence="33">
    <location>
        <begin position="20"/>
        <end position="46"/>
    </location>
</feature>
<evidence type="ECO:0000256" key="23">
    <source>
        <dbReference type="ARBA" id="ARBA00023046"/>
    </source>
</evidence>
<comment type="subcellular location">
    <molecule>Transmembrane protein gp41</molecule>
    <subcellularLocation>
        <location evidence="32">Virion membrane</location>
        <topology evidence="32">Single-pass type I membrane protein</topology>
    </subcellularLocation>
    <subcellularLocation>
        <location evidence="32">Host cell membrane</location>
        <topology evidence="32">Single-pass type I membrane protein</topology>
    </subcellularLocation>
    <subcellularLocation>
        <location evidence="32">Host endosome membrane</location>
        <topology evidence="32">Single-pass type I membrane protein</topology>
    </subcellularLocation>
    <text evidence="32">It is probably concentrated at the site of budding and incorporated into the virions possibly by contacts between the cytoplasmic tail of Env and the N-terminus of Gag.</text>
</comment>
<evidence type="ECO:0000256" key="4">
    <source>
        <dbReference type="ARBA" id="ARBA00004563"/>
    </source>
</evidence>
<comment type="miscellaneous">
    <text evidence="32">Inhibitors targeting HIV-1 viral envelope proteins are used as antiretroviral drugs. Attachment of virions to the cell surface via non-specific interactions and CD4 binding can be blocked by inhibitors that include cyanovirin-N, cyclotriazadisulfonamide analogs, PRO 2000, TNX 355 and PRO 542. In addition, BMS 806 can block CD4-induced conformational changes. Env interactions with the coreceptor molecules can be targeted by CCR5 antagonists including SCH-D, maraviroc (UK 427857) and aplaviroc (GW 873140), and the CXCR4 antagonist AMD 070. Fusion of viral and cellular membranes can be inhibited by peptides such as enfuvirtide and tifuvirtide (T 1249). Resistance to inhibitors associated with mutations in Env are observed. Most of the time, single mutations confer only a modest reduction in drug susceptibility. Combination of several mutations is usually required to develop a high-level drug resistance.</text>
</comment>
<dbReference type="FunFam" id="2.170.40.20:FF:000003">
    <property type="entry name" value="Envelope glycoprotein gp160"/>
    <property type="match status" value="1"/>
</dbReference>
<keyword evidence="14 32" id="KW-0812">Transmembrane</keyword>
<evidence type="ECO:0000256" key="2">
    <source>
        <dbReference type="ARBA" id="ARBA00004433"/>
    </source>
</evidence>
<keyword evidence="19 32" id="KW-1043">Host membrane</keyword>
<keyword evidence="21 32" id="KW-1164">Virus endocytosis by host</keyword>
<dbReference type="GO" id="GO:0044175">
    <property type="term" value="C:host cell endosome membrane"/>
    <property type="evidence" value="ECO:0007669"/>
    <property type="project" value="UniProtKB-SubCell"/>
</dbReference>
<evidence type="ECO:0000256" key="31">
    <source>
        <dbReference type="ARBA" id="ARBA00023296"/>
    </source>
</evidence>
<feature type="region of interest" description="MPER; binding to GalCer" evidence="32">
    <location>
        <begin position="668"/>
        <end position="689"/>
    </location>
</feature>
<feature type="short sequence motif" description="Di-leucine internalization motif" evidence="32">
    <location>
        <begin position="868"/>
        <end position="869"/>
    </location>
</feature>
<keyword evidence="15 32" id="KW-0053">Apoptosis</keyword>
<evidence type="ECO:0000256" key="18">
    <source>
        <dbReference type="ARBA" id="ARBA00022844"/>
    </source>
</evidence>
<comment type="domain">
    <text evidence="32">Some of the most genetically diverse regions of the viral genome are present in Env. They are called variable regions 1 through 5 (V1 through V5). Coreceptor usage of gp120 is determined mainly by the primary structure of the third variable region (V3) in the outer domain of gp120. The sequence of V3 determines which coreceptor, CCR5 and/or CXCR4 (corresponding to R5/macrophage, X4/T cell and R5X4/T cell and macrophage tropism), is used to trigger the fusion potential of the Env complex, and hence which cells the virus can infect. Binding to CCR5 involves a region adjacent in addition to V3.</text>
</comment>
<feature type="region of interest" description="V5" evidence="32">
    <location>
        <begin position="466"/>
        <end position="476"/>
    </location>
</feature>
<dbReference type="FunFam" id="2.170.40.20:FF:000004">
    <property type="entry name" value="Envelope glycoprotein gp160"/>
    <property type="match status" value="1"/>
</dbReference>
<comment type="function">
    <text evidence="32">Transmembrane protein gp41: Acts as a class I viral fusion protein. Under the current model, the protein has at least 3 conformational states: pre-fusion native state, pre-hairpin intermediate state, and post-fusion hairpin state. During fusion of viral and target intracellular membranes, the coiled coil regions (heptad repeats) assume a trimer-of-hairpins structure, positioning the fusion peptide in close proximity to the C-terminal region of the ectodomain. The formation of this structure appears to drive apposition and subsequent fusion of viral and target cell membranes. Complete fusion occurs in host cell endosomes and is dynamin-dependent, however some lipid transfer might occur at the plasma membrane. The virus undergoes clathrin-dependent internalization long before endosomal fusion, thus minimizing the surface exposure of conserved viral epitopes during fusion and reducing the efficacy of inhibitors targeting these epitopes. Membranes fusion leads to delivery of the nucleocapsid into the cytoplasm.</text>
</comment>
<keyword evidence="24 32" id="KW-0175">Coiled coil</keyword>
<dbReference type="Pfam" id="PF00516">
    <property type="entry name" value="GP120"/>
    <property type="match status" value="1"/>
</dbReference>
<evidence type="ECO:0000256" key="29">
    <source>
        <dbReference type="ARBA" id="ARBA00023280"/>
    </source>
</evidence>
<keyword evidence="28 32" id="KW-0325">Glycoprotein</keyword>
<evidence type="ECO:0000256" key="25">
    <source>
        <dbReference type="ARBA" id="ARBA00023136"/>
    </source>
</evidence>
<feature type="topological domain" description="Cytoplasmic" evidence="32">
    <location>
        <begin position="712"/>
        <end position="869"/>
    </location>
</feature>
<evidence type="ECO:0000256" key="15">
    <source>
        <dbReference type="ARBA" id="ARBA00022703"/>
    </source>
</evidence>
<keyword evidence="11 32" id="KW-0945">Host-virus interaction</keyword>
<dbReference type="Gene3D" id="1.10.287.210">
    <property type="match status" value="1"/>
</dbReference>
<keyword evidence="29 32" id="KW-0899">Viral immunoevasion</keyword>
<feature type="region of interest" description="CD4-binding loop" evidence="32">
    <location>
        <begin position="375"/>
        <end position="385"/>
    </location>
</feature>
<evidence type="ECO:0000256" key="17">
    <source>
        <dbReference type="ARBA" id="ARBA00022804"/>
    </source>
</evidence>
<feature type="lipid moiety-binding region" description="S-palmitoyl cysteine; by host" evidence="32">
    <location>
        <position position="770"/>
    </location>
</feature>
<comment type="function">
    <text evidence="32">Surface protein gp120: Attaches the virus to the host lymphoid cell by binding to the primary receptor CD4. This interaction induces a structural rearrangement creating a high affinity binding site for a chemokine coreceptor like CXCR4 and/or CCR5. Acts as a ligand for CD209/DC-SIGN and CLEC4M/DC-SIGNR, which are respectively found on dendritic cells (DCs), and on endothelial cells of liver sinusoids and lymph node sinuses. These interactions allow capture of viral particles at mucosal surfaces by these cells and subsequent transmission to permissive cells. HIV subverts the migration properties of dendritic cells to gain access to CD4+ T-cells in lymph nodes. Virus transmission to permissive T-cells occurs either in trans (without DCs infection, through viral capture and transmission), or in cis (following DCs productive infection, through the usual CD4-gp120 interaction), thereby inducing a robust infection. In trans infection, bound virions remain infectious over days and it is proposed that they are not degraded, but protected in non-lysosomal acidic organelles within the DCs close to the cell membrane thus contributing to the viral infectious potential during DCs' migration from the periphery to the lymphoid tissues. On arrival at lymphoid tissues, intact virions recycle back to DCs' cell surface allowing virus transmission to CD4+ T-cells.</text>
</comment>
<keyword evidence="12 32" id="KW-1162">Viral penetration into host cytoplasm</keyword>
<evidence type="ECO:0000256" key="5">
    <source>
        <dbReference type="ARBA" id="ARBA00004578"/>
    </source>
</evidence>
<keyword evidence="18 32" id="KW-0946">Virion</keyword>
<dbReference type="GO" id="GO:0055036">
    <property type="term" value="C:virion membrane"/>
    <property type="evidence" value="ECO:0007669"/>
    <property type="project" value="UniProtKB-SubCell"/>
</dbReference>
<feature type="domain" description="Retroviral envelope protein GP41-like" evidence="36">
    <location>
        <begin position="536"/>
        <end position="727"/>
    </location>
</feature>
<name>A0A6M4F896_HV1</name>
<keyword evidence="17 32" id="KW-1161">Viral attachment to host cell</keyword>
<dbReference type="GO" id="GO:0019082">
    <property type="term" value="P:viral protein processing"/>
    <property type="evidence" value="ECO:0007669"/>
    <property type="project" value="UniProtKB-UniRule"/>
</dbReference>
<evidence type="ECO:0000256" key="12">
    <source>
        <dbReference type="ARBA" id="ARBA00022595"/>
    </source>
</evidence>
<organismHost>
    <name type="scientific">Homo sapiens</name>
    <name type="common">Human</name>
    <dbReference type="NCBI Taxonomy" id="9606"/>
</organismHost>
<evidence type="ECO:0000259" key="36">
    <source>
        <dbReference type="Pfam" id="PF00517"/>
    </source>
</evidence>
<comment type="PTM">
    <text evidence="32">Specific enzymatic cleavages in vivo yield mature proteins. Envelope glycoproteins are synthesized as a inactive precursor that is heavily N-glycosylated and processed likely by host cell furin in the Golgi to yield the mature SU and TM proteins. The cleavage site between SU and TM requires the minimal sequence [KR]-X-[KR]-R. About 2 of the 9 disulfide bonds of gp41 are reduced by P4HB/PDI, following binding to CD4 receptor.</text>
</comment>
<evidence type="ECO:0000256" key="10">
    <source>
        <dbReference type="ARBA" id="ARBA00022570"/>
    </source>
</evidence>
<evidence type="ECO:0000256" key="33">
    <source>
        <dbReference type="RuleBase" id="RU363095"/>
    </source>
</evidence>
<dbReference type="GO" id="GO:0052031">
    <property type="term" value="P:symbiont-mediated perturbation of host defense response"/>
    <property type="evidence" value="ECO:0007669"/>
    <property type="project" value="UniProtKB-UniRule"/>
</dbReference>
<keyword evidence="31 32" id="KW-1160">Virus entry into host cell</keyword>
<evidence type="ECO:0000256" key="16">
    <source>
        <dbReference type="ARBA" id="ARBA00022729"/>
    </source>
</evidence>
<evidence type="ECO:0000256" key="6">
    <source>
        <dbReference type="ARBA" id="ARBA00004650"/>
    </source>
</evidence>
<gene>
    <name evidence="32 37" type="primary">env</name>
</gene>
<dbReference type="FunFam" id="1.20.5.490:FF:000001">
    <property type="entry name" value="Envelope glycoprotein gp160"/>
    <property type="match status" value="1"/>
</dbReference>
<evidence type="ECO:0000256" key="21">
    <source>
        <dbReference type="ARBA" id="ARBA00022890"/>
    </source>
</evidence>
<evidence type="ECO:0000256" key="28">
    <source>
        <dbReference type="ARBA" id="ARBA00023180"/>
    </source>
</evidence>
<dbReference type="FunFam" id="1.10.287.210:FF:000001">
    <property type="entry name" value="Envelope glycoprotein gp160"/>
    <property type="match status" value="1"/>
</dbReference>
<dbReference type="Pfam" id="PF00517">
    <property type="entry name" value="GP41"/>
    <property type="match status" value="1"/>
</dbReference>
<dbReference type="HAMAP" id="MF_04083">
    <property type="entry name" value="HIV_ENV"/>
    <property type="match status" value="1"/>
</dbReference>
<comment type="subcellular location">
    <molecule>Surface protein gp120</molecule>
    <subcellularLocation>
        <location evidence="32">Virion membrane</location>
        <topology evidence="32">Peripheral membrane protein</topology>
    </subcellularLocation>
    <subcellularLocation>
        <location evidence="32">Host cell membrane</location>
        <topology evidence="32">Peripheral membrane protein</topology>
    </subcellularLocation>
    <subcellularLocation>
        <location evidence="32">Host endosome membrane</location>
        <topology evidence="32">Single-pass type I membrane protein</topology>
    </subcellularLocation>
    <text evidence="32">The surface protein is not anchored to the viral envelope, but associates with the extravirion surface through its binding to TM. It is probably concentrated at the site of budding and incorporated into the virions possibly by contacts between the cytoplasmic tail of Env and the N-terminus of Gag.</text>
</comment>
<feature type="transmembrane region" description="Helical" evidence="33">
    <location>
        <begin position="684"/>
        <end position="711"/>
    </location>
</feature>
<evidence type="ECO:0000256" key="24">
    <source>
        <dbReference type="ARBA" id="ARBA00023054"/>
    </source>
</evidence>
<keyword evidence="20 32" id="KW-0261">Viral envelope protein</keyword>
<feature type="region of interest" description="Immunosuppression" evidence="32">
    <location>
        <begin position="580"/>
        <end position="598"/>
    </location>
</feature>
<dbReference type="GO" id="GO:1903911">
    <property type="term" value="P:positive regulation of receptor clustering"/>
    <property type="evidence" value="ECO:0007669"/>
    <property type="project" value="UniProtKB-UniRule"/>
</dbReference>
<keyword evidence="27 32" id="KW-1015">Disulfide bond</keyword>
<dbReference type="InterPro" id="IPR000328">
    <property type="entry name" value="GP41-like"/>
</dbReference>
<dbReference type="Gene3D" id="1.20.5.490">
    <property type="entry name" value="Single helix bin"/>
    <property type="match status" value="1"/>
</dbReference>
<dbReference type="GO" id="GO:0020002">
    <property type="term" value="C:host cell plasma membrane"/>
    <property type="evidence" value="ECO:0007669"/>
    <property type="project" value="UniProtKB-SubCell"/>
</dbReference>
<comment type="PTM">
    <text evidence="32">Highly glycosylated by host. The high number of glycan on the protein is reffered to as 'glycan shield' because it contributes to hide protein sequence from adaptive immune system.</text>
</comment>
<dbReference type="EMBL" id="MT420238">
    <property type="protein sequence ID" value="QJQ90558.1"/>
    <property type="molecule type" value="Genomic_RNA"/>
</dbReference>
<dbReference type="InterPro" id="IPR000777">
    <property type="entry name" value="HIV1_Gp120"/>
</dbReference>
<dbReference type="CDD" id="cd09909">
    <property type="entry name" value="HIV-1-like_HR1-HR2"/>
    <property type="match status" value="1"/>
</dbReference>
<dbReference type="GO" id="GO:0019064">
    <property type="term" value="P:fusion of virus membrane with host plasma membrane"/>
    <property type="evidence" value="ECO:0007669"/>
    <property type="project" value="UniProtKB-UniRule"/>
</dbReference>
<dbReference type="InterPro" id="IPR037527">
    <property type="entry name" value="Gp160"/>
</dbReference>
<keyword evidence="23 32" id="KW-1039">Host endosome</keyword>
<evidence type="ECO:0000256" key="3">
    <source>
        <dbReference type="ARBA" id="ARBA00004505"/>
    </source>
</evidence>
<dbReference type="GO" id="GO:0005198">
    <property type="term" value="F:structural molecule activity"/>
    <property type="evidence" value="ECO:0007669"/>
    <property type="project" value="UniProtKB-UniRule"/>
</dbReference>
<accession>A0A6M4F896</accession>
<dbReference type="GO" id="GO:0016020">
    <property type="term" value="C:membrane"/>
    <property type="evidence" value="ECO:0007669"/>
    <property type="project" value="UniProtKB-UniRule"/>
</dbReference>
<dbReference type="SUPFAM" id="SSF56502">
    <property type="entry name" value="gp120 core"/>
    <property type="match status" value="2"/>
</dbReference>
<evidence type="ECO:0000256" key="8">
    <source>
        <dbReference type="ARBA" id="ARBA00022510"/>
    </source>
</evidence>
<dbReference type="GO" id="GO:0019031">
    <property type="term" value="C:viral envelope"/>
    <property type="evidence" value="ECO:0007669"/>
    <property type="project" value="UniProtKB-KW"/>
</dbReference>
<reference evidence="37" key="1">
    <citation type="submission" date="2020-05" db="EMBL/GenBank/DDBJ databases">
        <title>Streamlined Subpopulation, Subtype and recombination Analysis of HIV-1 Half-genome Sequences Generated by High-Throughput Sequencing.</title>
        <authorList>
            <person name="Hora B."/>
            <person name="Chen Y."/>
            <person name="Denny T.N."/>
            <person name="Gao F."/>
        </authorList>
    </citation>
    <scope>NUCLEOTIDE SEQUENCE</scope>
    <source>
        <strain evidence="37">PK038.e28</strain>
    </source>
</reference>
<keyword evidence="10 32" id="KW-1165">Clathrin-mediated endocytosis of virus by host</keyword>
<feature type="disulfide bond" evidence="32">
    <location>
        <begin position="241"/>
        <end position="252"/>
    </location>
</feature>
<comment type="similarity">
    <text evidence="32">Belongs to the HIV-1 env protein family.</text>
</comment>
<organism evidence="37">
    <name type="scientific">Human immunodeficiency virus type 1</name>
    <name type="common">HIV-1</name>
    <dbReference type="NCBI Taxonomy" id="11676"/>
    <lineage>
        <taxon>Viruses</taxon>
        <taxon>Riboviria</taxon>
        <taxon>Pararnavirae</taxon>
        <taxon>Artverviricota</taxon>
        <taxon>Revtraviricetes</taxon>
        <taxon>Ortervirales</taxon>
        <taxon>Retroviridae</taxon>
        <taxon>Orthoretrovirinae</taxon>
        <taxon>Lentivirus</taxon>
        <taxon>Lentivirus humimdef1</taxon>
    </lineage>
</organism>
<evidence type="ECO:0000259" key="35">
    <source>
        <dbReference type="Pfam" id="PF00516"/>
    </source>
</evidence>
<comment type="domain">
    <text evidence="32">The YXXL motif is involved in determining the exact site of viral release at the surface of infected mononuclear cells and promotes endocytosis. YXXL and di-leucine endocytosis motifs interact directly or indirectly with the clathrin adapter complexes, opperate independently, and their activities are not additive.</text>
</comment>
<comment type="domain">
    <text evidence="32 33">The 17 amino acids long immunosuppressive region is present in many retroviral envelope proteins. Synthetic peptides derived from this relatively conserved sequence inhibit immune function in vitro and in vivo.</text>
</comment>
<comment type="subunit">
    <text evidence="32">The mature envelope protein (Env) consists of a homotrimer of non-covalently associated gp120-gp41 heterodimers. The resulting complex protrudes from the virus surface as a spike. There seems to be as few as 10 spikes on the average virion. Surface protein gp120 interacts with host CD4, CCR5 and CXCR4. Gp120 also interacts with the C-type lectins CD209/DC-SIGN and CLEC4M/DC-SIGNR (collectively referred to as DC-SIGN(R)). Gp120 and gp41 interact with GalCer. Gp120 interacts with host ITGA4/ITGB7 complex; on CD4+ T-cells, this interaction results in rapid activation of integrin ITGAL/LFA-1, which facilitates efficient cell-to-cell spreading of HIV-1. Gp120 interacts with cell-associated heparan sulfate; this interaction increases virus infectivity on permissive cells and may be involved in infection of CD4- cells.</text>
</comment>
<keyword evidence="9 32" id="KW-1032">Host cell membrane</keyword>
<evidence type="ECO:0000256" key="1">
    <source>
        <dbReference type="ARBA" id="ARBA00004402"/>
    </source>
</evidence>
<keyword evidence="30 32" id="KW-0449">Lipoprotein</keyword>
<evidence type="ECO:0000256" key="20">
    <source>
        <dbReference type="ARBA" id="ARBA00022879"/>
    </source>
</evidence>
<feature type="disulfide bond" evidence="32">
    <location>
        <begin position="231"/>
        <end position="260"/>
    </location>
</feature>
<comment type="caution">
    <text evidence="32 33">Lacks conserved residue(s) required for the propagation of feature annotation.</text>
</comment>
<feature type="chain" id="PRO_5027183667" description="Envelope glycoprotein gp160" evidence="32">
    <location>
        <begin position="37"/>
        <end position="869"/>
    </location>
</feature>
<feature type="region of interest" description="Disordered" evidence="34">
    <location>
        <begin position="726"/>
        <end position="748"/>
    </location>
</feature>
<keyword evidence="7 32" id="KW-1168">Fusion of virus membrane with host membrane</keyword>
<feature type="disulfide bond" evidence="32">
    <location>
        <begin position="604"/>
        <end position="610"/>
    </location>
</feature>
<comment type="miscellaneous">
    <text evidence="32">HIV-1 lineages are divided in three main groups, M (for Major), O (for Outlier), and N (for New, or Non-M, Non-O). The vast majority of strains found worldwide belong to the group M. Group O seems to be endemic to and largely confined to Cameroon and neighboring countries in West Central Africa, where these viruses represent a small minority of HIV-1 strains. The group N is represented by a limited number of isolates from Cameroonian persons. The group M is further subdivided in 9 clades or subtypes (A to D, F to H, J and K).</text>
</comment>
<sequence length="869" mass="98792">MKVMGIQKSYIPLWWRGGMIIWGMMIFWIMIMCNANNLWVTVYYGVPVWKDAKTTLFCASDAKTYDIEVHNVWATHACVPTDPNPQEILLENVTEDFNMWENDMVEQMHEDIINLWDQSLKPCVKLTPLCVTLECKDVTNRTTNGTTGNRNSSVENNMQGEIKNCSFNTTTVVRDKQKKVYALFYKIDVEPMEDNAQNKSWTSYRLINCNTSAITQACPKVSFEPIPIHYCAPAGFAILKCNDKMFNGTGPCRNVSTVQCTHGIRPVVSTQLLLNGSLAEGEIVIRSENITNNAKTIIVQLNETIEITCMRPSNNTRESVRIGPGQTFYATGDIIGDIRQAHCNISGNNWTKTLKRVATQLRKHFQNATITFDKHSGGDLEITTHSFNCGGEFFYCNTTKLFNSTWGNDSEPEVTNITITLPCRIKQFVNMWQRVGQAIYAPPIPGRIKCESNITGLLLTRDGGQNNRSNETFRPGGGDMRDNWRSELYKYKIVKIEPLGVAPTHARRRVVGREKRAIGGLGAVFLGFLGAAGSTMGAASITLTVQARQLLSGIVQQQSNLLKAIEAQQQMLRLTVWGIKQLQARVLALERYLKDQQLLGIWGCSGKLICTTNVPWNASWSNKTYDDIWDNMTWLQWDREISNYTNEIYELLEKSQNQQEKNEQELLALDKWASLWNWFDITRWLWYIKIFIMIVGGLIGLRIVFAVLNIINRVRQGYSPLSFQTLTHHQRGPDRPEGIEEGGGEQDRERSVRLVSGFLALAWDDLRSLCLFSYHRLRDCVLIAARTVKLLGHSSLKGLRLGWEALKYLWNILSYWGQELKNSAINCLDTIAIAVANWTDRVIEIVRRISRGICNIPTRIRQGLERALL</sequence>
<evidence type="ECO:0000256" key="19">
    <source>
        <dbReference type="ARBA" id="ARBA00022870"/>
    </source>
</evidence>
<evidence type="ECO:0000256" key="14">
    <source>
        <dbReference type="ARBA" id="ARBA00022692"/>
    </source>
</evidence>
<dbReference type="Gene3D" id="2.170.40.20">
    <property type="entry name" value="Human immunodeficiency virus 1, Gp160, envelope glycoprotein"/>
    <property type="match status" value="2"/>
</dbReference>
<evidence type="ECO:0000256" key="9">
    <source>
        <dbReference type="ARBA" id="ARBA00022511"/>
    </source>
</evidence>
<comment type="PTM">
    <text evidence="32">Palmitoylation of the transmembrane protein and of Env polyprotein (prior to its proteolytic cleavage) is essential for their association with host cell membrane lipid rafts. Palmitoylation is therefore required for envelope trafficking to classical lipid rafts, but not for viral replication.</text>
</comment>
<proteinExistence type="inferred from homology"/>
<comment type="domain">
    <text evidence="32">The CD4-binding region is targeted by the antibody b12.</text>
</comment>
<feature type="domain" description="Human immunodeficiency virus 1 envelope glycoprotein Gp120" evidence="35">
    <location>
        <begin position="38"/>
        <end position="516"/>
    </location>
</feature>
<feature type="chain" id="PRO_5027183666" description="Transmembrane protein gp41" evidence="32">
    <location>
        <begin position="517"/>
        <end position="869"/>
    </location>
</feature>
<evidence type="ECO:0000256" key="34">
    <source>
        <dbReference type="SAM" id="MobiDB-lite"/>
    </source>
</evidence>
<feature type="site" description="Cleavage; by host furin" evidence="32">
    <location>
        <begin position="516"/>
        <end position="517"/>
    </location>
</feature>
<protein>
    <recommendedName>
        <fullName evidence="32">Envelope glycoprotein gp160</fullName>
    </recommendedName>
    <alternativeName>
        <fullName evidence="32">Env polyprotein</fullName>
    </alternativeName>
    <component>
        <recommendedName>
            <fullName evidence="32">Surface protein gp120</fullName>
            <shortName evidence="32">SU</shortName>
        </recommendedName>
        <alternativeName>
            <fullName evidence="32">Glycoprotein 120</fullName>
            <shortName evidence="32">gp120</shortName>
        </alternativeName>
    </component>
    <component>
        <recommendedName>
            <fullName evidence="32">Transmembrane protein gp41</fullName>
            <shortName evidence="32">TM</shortName>
        </recommendedName>
        <alternativeName>
            <fullName evidence="32">Glycoprotein 41</fullName>
            <shortName evidence="32">gp41</shortName>
        </alternativeName>
    </component>
</protein>
<evidence type="ECO:0000256" key="11">
    <source>
        <dbReference type="ARBA" id="ARBA00022581"/>
    </source>
</evidence>
<comment type="subcellular location">
    <subcellularLocation>
        <location evidence="3">Host cell membrane</location>
        <topology evidence="3">Peripheral membrane protein</topology>
    </subcellularLocation>
    <subcellularLocation>
        <location evidence="1">Host cell membrane</location>
        <topology evidence="1">Single-pass type I membrane protein</topology>
    </subcellularLocation>
    <subcellularLocation>
        <location evidence="2">Host endosome membrane</location>
        <topology evidence="2">Peripheral membrane protein</topology>
    </subcellularLocation>
    <subcellularLocation>
        <location evidence="5">Host endosome membrane</location>
        <topology evidence="5">Single-pass type I membrane protein</topology>
    </subcellularLocation>
    <subcellularLocation>
        <location evidence="6">Virion membrane</location>
        <topology evidence="6">Peripheral membrane protein</topology>
    </subcellularLocation>
    <subcellularLocation>
        <location evidence="4">Virion membrane</location>
        <topology evidence="4">Single-pass type I membrane protein</topology>
    </subcellularLocation>
</comment>
<dbReference type="InterPro" id="IPR036377">
    <property type="entry name" value="Gp120_core_sf"/>
</dbReference>